<keyword evidence="3" id="KW-0328">Glycosyltransferase</keyword>
<comment type="subcellular location">
    <subcellularLocation>
        <location evidence="1">Golgi apparatus membrane</location>
        <topology evidence="1">Single-pass type II membrane protein</topology>
    </subcellularLocation>
</comment>
<keyword evidence="8" id="KW-0812">Transmembrane</keyword>
<dbReference type="InterPro" id="IPR029044">
    <property type="entry name" value="Nucleotide-diphossugar_trans"/>
</dbReference>
<comment type="caution">
    <text evidence="9">The sequence shown here is derived from an EMBL/GenBank/DDBJ whole genome shotgun (WGS) entry which is preliminary data.</text>
</comment>
<dbReference type="InterPro" id="IPR008630">
    <property type="entry name" value="Glyco_trans_34"/>
</dbReference>
<reference evidence="9 10" key="1">
    <citation type="journal article" date="2019" name="G3 (Bethesda)">
        <title>Sequencing of a Wild Apple (Malus baccata) Genome Unravels the Differences Between Cultivated and Wild Apple Species Regarding Disease Resistance and Cold Tolerance.</title>
        <authorList>
            <person name="Chen X."/>
        </authorList>
    </citation>
    <scope>NUCLEOTIDE SEQUENCE [LARGE SCALE GENOMIC DNA]</scope>
    <source>
        <strain evidence="10">cv. Shandingzi</strain>
        <tissue evidence="9">Leaves</tissue>
    </source>
</reference>
<dbReference type="STRING" id="106549.A0A540LU38"/>
<feature type="transmembrane region" description="Helical" evidence="8">
    <location>
        <begin position="73"/>
        <end position="98"/>
    </location>
</feature>
<evidence type="ECO:0000256" key="2">
    <source>
        <dbReference type="ARBA" id="ARBA00005664"/>
    </source>
</evidence>
<keyword evidence="5" id="KW-0735">Signal-anchor</keyword>
<organism evidence="9 10">
    <name type="scientific">Malus baccata</name>
    <name type="common">Siberian crab apple</name>
    <name type="synonym">Pyrus baccata</name>
    <dbReference type="NCBI Taxonomy" id="106549"/>
    <lineage>
        <taxon>Eukaryota</taxon>
        <taxon>Viridiplantae</taxon>
        <taxon>Streptophyta</taxon>
        <taxon>Embryophyta</taxon>
        <taxon>Tracheophyta</taxon>
        <taxon>Spermatophyta</taxon>
        <taxon>Magnoliopsida</taxon>
        <taxon>eudicotyledons</taxon>
        <taxon>Gunneridae</taxon>
        <taxon>Pentapetalae</taxon>
        <taxon>rosids</taxon>
        <taxon>fabids</taxon>
        <taxon>Rosales</taxon>
        <taxon>Rosaceae</taxon>
        <taxon>Amygdaloideae</taxon>
        <taxon>Maleae</taxon>
        <taxon>Malus</taxon>
    </lineage>
</organism>
<evidence type="ECO:0000256" key="5">
    <source>
        <dbReference type="ARBA" id="ARBA00022968"/>
    </source>
</evidence>
<feature type="region of interest" description="Disordered" evidence="7">
    <location>
        <begin position="313"/>
        <end position="336"/>
    </location>
</feature>
<gene>
    <name evidence="9" type="ORF">C1H46_024549</name>
</gene>
<evidence type="ECO:0000313" key="9">
    <source>
        <dbReference type="EMBL" id="TQD89918.1"/>
    </source>
</evidence>
<evidence type="ECO:0000256" key="6">
    <source>
        <dbReference type="ARBA" id="ARBA00023034"/>
    </source>
</evidence>
<dbReference type="Proteomes" id="UP000315295">
    <property type="component" value="Unassembled WGS sequence"/>
</dbReference>
<dbReference type="GO" id="GO:0000139">
    <property type="term" value="C:Golgi membrane"/>
    <property type="evidence" value="ECO:0007669"/>
    <property type="project" value="UniProtKB-SubCell"/>
</dbReference>
<evidence type="ECO:0000256" key="7">
    <source>
        <dbReference type="SAM" id="MobiDB-lite"/>
    </source>
</evidence>
<dbReference type="Pfam" id="PF05637">
    <property type="entry name" value="Glyco_transf_34"/>
    <property type="match status" value="1"/>
</dbReference>
<proteinExistence type="inferred from homology"/>
<evidence type="ECO:0000256" key="3">
    <source>
        <dbReference type="ARBA" id="ARBA00022676"/>
    </source>
</evidence>
<dbReference type="Gene3D" id="3.90.550.10">
    <property type="entry name" value="Spore Coat Polysaccharide Biosynthesis Protein SpsA, Chain A"/>
    <property type="match status" value="1"/>
</dbReference>
<evidence type="ECO:0000313" key="10">
    <source>
        <dbReference type="Proteomes" id="UP000315295"/>
    </source>
</evidence>
<dbReference type="PANTHER" id="PTHR31311">
    <property type="entry name" value="XYLOGLUCAN 6-XYLOSYLTRANSFERASE 5-RELATED-RELATED"/>
    <property type="match status" value="1"/>
</dbReference>
<dbReference type="GO" id="GO:0005802">
    <property type="term" value="C:trans-Golgi network"/>
    <property type="evidence" value="ECO:0007669"/>
    <property type="project" value="TreeGrafter"/>
</dbReference>
<keyword evidence="8" id="KW-1133">Transmembrane helix</keyword>
<dbReference type="PANTHER" id="PTHR31311:SF41">
    <property type="entry name" value="PUTATIVE-RELATED"/>
    <property type="match status" value="1"/>
</dbReference>
<protein>
    <recommendedName>
        <fullName evidence="11">Nucleotide-diphospho-sugar transferase domain-containing protein</fullName>
    </recommendedName>
</protein>
<dbReference type="SUPFAM" id="SSF53448">
    <property type="entry name" value="Nucleotide-diphospho-sugar transferases"/>
    <property type="match status" value="1"/>
</dbReference>
<dbReference type="AlphaFoldDB" id="A0A540LU38"/>
<feature type="compositionally biased region" description="Polar residues" evidence="7">
    <location>
        <begin position="314"/>
        <end position="328"/>
    </location>
</feature>
<dbReference type="EMBL" id="VIEB01000466">
    <property type="protein sequence ID" value="TQD89918.1"/>
    <property type="molecule type" value="Genomic_DNA"/>
</dbReference>
<keyword evidence="4" id="KW-0808">Transferase</keyword>
<dbReference type="GO" id="GO:0005768">
    <property type="term" value="C:endosome"/>
    <property type="evidence" value="ECO:0007669"/>
    <property type="project" value="TreeGrafter"/>
</dbReference>
<sequence length="336" mass="37660">MSSCTRNDTLVASINVEDPDKAKVLACTLARAHLYTYSKATTQAQRYLVAILEMGSPKYHPPRRSVLQKVSCLIAHGFLFAGGAALALSLVLALLSVINPDTNFDNITRNKNSQDLDSGYDPAQLSLHSMMIDTSATRLGNLCHRVLLVTGSQPSACSNPVGDHLLLRFFKNKVDYCRLHGCDIFYSNLALHPKVTGSWAKCPTLRAAMLAHPEAEWILWVDSDAIFTDMDFKLPLERYNDHNLVVHGWSHEVYAKHSRTGINSGVFLIRNCQWSMDLIEEWIIMGPQSPYYGRWAQIQSSDDQRQANYKFRRSNGSDLSSNSTQRNLGGQDLPRE</sequence>
<comment type="similarity">
    <text evidence="2">Belongs to the glycosyltransferase 34 family.</text>
</comment>
<name>A0A540LU38_MALBA</name>
<accession>A0A540LU38</accession>
<keyword evidence="8" id="KW-0472">Membrane</keyword>
<evidence type="ECO:0000256" key="8">
    <source>
        <dbReference type="SAM" id="Phobius"/>
    </source>
</evidence>
<dbReference type="GO" id="GO:0008378">
    <property type="term" value="F:galactosyltransferase activity"/>
    <property type="evidence" value="ECO:0007669"/>
    <property type="project" value="TreeGrafter"/>
</dbReference>
<evidence type="ECO:0000256" key="4">
    <source>
        <dbReference type="ARBA" id="ARBA00022679"/>
    </source>
</evidence>
<keyword evidence="10" id="KW-1185">Reference proteome</keyword>
<keyword evidence="6" id="KW-0333">Golgi apparatus</keyword>
<evidence type="ECO:0008006" key="11">
    <source>
        <dbReference type="Google" id="ProtNLM"/>
    </source>
</evidence>
<evidence type="ECO:0000256" key="1">
    <source>
        <dbReference type="ARBA" id="ARBA00004323"/>
    </source>
</evidence>